<sequence length="29" mass="3257">MTETHSIPLNKLSVWKVSTTEEIQARGAE</sequence>
<dbReference type="EMBL" id="LAZR01008705">
    <property type="protein sequence ID" value="KKM77061.1"/>
    <property type="molecule type" value="Genomic_DNA"/>
</dbReference>
<name>A0A0F9KQN5_9ZZZZ</name>
<protein>
    <submittedName>
        <fullName evidence="1">Uncharacterized protein</fullName>
    </submittedName>
</protein>
<organism evidence="1">
    <name type="scientific">marine sediment metagenome</name>
    <dbReference type="NCBI Taxonomy" id="412755"/>
    <lineage>
        <taxon>unclassified sequences</taxon>
        <taxon>metagenomes</taxon>
        <taxon>ecological metagenomes</taxon>
    </lineage>
</organism>
<comment type="caution">
    <text evidence="1">The sequence shown here is derived from an EMBL/GenBank/DDBJ whole genome shotgun (WGS) entry which is preliminary data.</text>
</comment>
<evidence type="ECO:0000313" key="1">
    <source>
        <dbReference type="EMBL" id="KKM77061.1"/>
    </source>
</evidence>
<gene>
    <name evidence="1" type="ORF">LCGC14_1373880</name>
</gene>
<reference evidence="1" key="1">
    <citation type="journal article" date="2015" name="Nature">
        <title>Complex archaea that bridge the gap between prokaryotes and eukaryotes.</title>
        <authorList>
            <person name="Spang A."/>
            <person name="Saw J.H."/>
            <person name="Jorgensen S.L."/>
            <person name="Zaremba-Niedzwiedzka K."/>
            <person name="Martijn J."/>
            <person name="Lind A.E."/>
            <person name="van Eijk R."/>
            <person name="Schleper C."/>
            <person name="Guy L."/>
            <person name="Ettema T.J."/>
        </authorList>
    </citation>
    <scope>NUCLEOTIDE SEQUENCE</scope>
</reference>
<proteinExistence type="predicted"/>
<dbReference type="AlphaFoldDB" id="A0A0F9KQN5"/>
<accession>A0A0F9KQN5</accession>